<evidence type="ECO:0000256" key="8">
    <source>
        <dbReference type="ARBA" id="ARBA00023136"/>
    </source>
</evidence>
<gene>
    <name evidence="13" type="ORF">H9894_04685</name>
</gene>
<sequence length="612" mass="66133">MAHKAHTSPFIKVSPQAQLMLAGALVFGALDTILLPVPYLMAWLMLEHLAGTPPGSMPIALSMDQVFFWVVVAMAARWLAGLLSTTLSHLSAMVVTTDLRTRLLEHLGRLPMHWHAGQTKGGLKKVFTSDIGEVEGFLAHHIPDTVSALLLPILSLACLVWVNWILGLLLVLLFVACLLVQAASLAEMSKNSIMGRYNRALEDLNSAVVEFVRGMPVIKLFNRELSSFSKMRRCVDEFRDIQTQGAATFAPRWALFSTLTVMPFTLAAVAGAPLFLAGQATLSEVTLFLMMGCVCLAPLTRLVRLAAIVSELTQSLNRLRALFAEPVEETGTFSASLVRTPRVEVRNLCVRFGEKTILRNISFVAEPGTTTAIVGASGSGKSTLAATLAGLEGIHSGTVSLDGYPLSAFPASELARLITPVFQAPHIFSGTIASNIALGVSDPAREDLAEAARLARCDQFVEALPGQYETRIGEGGDVFLSGGQKQRLALARMAYRQTPIVVLDEATSYADAESEAEIQAALSGLLQGCTVLVVAHRLHTIAKAQQILVLKEGEIVERGTHESLLAAHGVYAALWEAHHKARSWSIRTRARAETKNEEKGNNETVKEETCPC</sequence>
<dbReference type="InterPro" id="IPR036640">
    <property type="entry name" value="ABC1_TM_sf"/>
</dbReference>
<dbReference type="Pfam" id="PF00005">
    <property type="entry name" value="ABC_tran"/>
    <property type="match status" value="1"/>
</dbReference>
<dbReference type="InterPro" id="IPR011527">
    <property type="entry name" value="ABC1_TM_dom"/>
</dbReference>
<dbReference type="InterPro" id="IPR003439">
    <property type="entry name" value="ABC_transporter-like_ATP-bd"/>
</dbReference>
<reference evidence="13" key="1">
    <citation type="journal article" date="2021" name="PeerJ">
        <title>Extensive microbial diversity within the chicken gut microbiome revealed by metagenomics and culture.</title>
        <authorList>
            <person name="Gilroy R."/>
            <person name="Ravi A."/>
            <person name="Getino M."/>
            <person name="Pursley I."/>
            <person name="Horton D.L."/>
            <person name="Alikhan N.F."/>
            <person name="Baker D."/>
            <person name="Gharbi K."/>
            <person name="Hall N."/>
            <person name="Watson M."/>
            <person name="Adriaenssens E.M."/>
            <person name="Foster-Nyarko E."/>
            <person name="Jarju S."/>
            <person name="Secka A."/>
            <person name="Antonio M."/>
            <person name="Oren A."/>
            <person name="Chaudhuri R.R."/>
            <person name="La Ragione R."/>
            <person name="Hildebrand F."/>
            <person name="Pallen M.J."/>
        </authorList>
    </citation>
    <scope>NUCLEOTIDE SEQUENCE</scope>
    <source>
        <strain evidence="13">ChiHecec2B26-446</strain>
    </source>
</reference>
<accession>A0A9D1PXK8</accession>
<dbReference type="SUPFAM" id="SSF52540">
    <property type="entry name" value="P-loop containing nucleoside triphosphate hydrolases"/>
    <property type="match status" value="1"/>
</dbReference>
<dbReference type="PROSITE" id="PS50893">
    <property type="entry name" value="ABC_TRANSPORTER_2"/>
    <property type="match status" value="1"/>
</dbReference>
<feature type="transmembrane region" description="Helical" evidence="10">
    <location>
        <begin position="21"/>
        <end position="46"/>
    </location>
</feature>
<feature type="domain" description="ABC transporter" evidence="11">
    <location>
        <begin position="343"/>
        <end position="577"/>
    </location>
</feature>
<keyword evidence="5" id="KW-0547">Nucleotide-binding</keyword>
<dbReference type="AlphaFoldDB" id="A0A9D1PXK8"/>
<keyword evidence="2" id="KW-0813">Transport</keyword>
<evidence type="ECO:0000256" key="4">
    <source>
        <dbReference type="ARBA" id="ARBA00022692"/>
    </source>
</evidence>
<feature type="transmembrane region" description="Helical" evidence="10">
    <location>
        <begin position="288"/>
        <end position="310"/>
    </location>
</feature>
<dbReference type="GO" id="GO:0034040">
    <property type="term" value="F:ATPase-coupled lipid transmembrane transporter activity"/>
    <property type="evidence" value="ECO:0007669"/>
    <property type="project" value="TreeGrafter"/>
</dbReference>
<evidence type="ECO:0000256" key="1">
    <source>
        <dbReference type="ARBA" id="ARBA00004651"/>
    </source>
</evidence>
<dbReference type="CDD" id="cd07346">
    <property type="entry name" value="ABC_6TM_exporters"/>
    <property type="match status" value="1"/>
</dbReference>
<name>A0A9D1PXK8_9BACT</name>
<dbReference type="GO" id="GO:0005524">
    <property type="term" value="F:ATP binding"/>
    <property type="evidence" value="ECO:0007669"/>
    <property type="project" value="UniProtKB-KW"/>
</dbReference>
<feature type="transmembrane region" description="Helical" evidence="10">
    <location>
        <begin position="66"/>
        <end position="83"/>
    </location>
</feature>
<dbReference type="Gene3D" id="1.20.1560.10">
    <property type="entry name" value="ABC transporter type 1, transmembrane domain"/>
    <property type="match status" value="1"/>
</dbReference>
<dbReference type="GO" id="GO:0140359">
    <property type="term" value="F:ABC-type transporter activity"/>
    <property type="evidence" value="ECO:0007669"/>
    <property type="project" value="InterPro"/>
</dbReference>
<dbReference type="InterPro" id="IPR039421">
    <property type="entry name" value="Type_1_exporter"/>
</dbReference>
<dbReference type="GO" id="GO:0005886">
    <property type="term" value="C:plasma membrane"/>
    <property type="evidence" value="ECO:0007669"/>
    <property type="project" value="UniProtKB-SubCell"/>
</dbReference>
<evidence type="ECO:0000313" key="13">
    <source>
        <dbReference type="EMBL" id="HIW00467.1"/>
    </source>
</evidence>
<evidence type="ECO:0000256" key="7">
    <source>
        <dbReference type="ARBA" id="ARBA00022989"/>
    </source>
</evidence>
<dbReference type="SUPFAM" id="SSF90123">
    <property type="entry name" value="ABC transporter transmembrane region"/>
    <property type="match status" value="1"/>
</dbReference>
<evidence type="ECO:0000256" key="9">
    <source>
        <dbReference type="SAM" id="MobiDB-lite"/>
    </source>
</evidence>
<dbReference type="Gene3D" id="3.40.50.300">
    <property type="entry name" value="P-loop containing nucleotide triphosphate hydrolases"/>
    <property type="match status" value="1"/>
</dbReference>
<dbReference type="InterPro" id="IPR017871">
    <property type="entry name" value="ABC_transporter-like_CS"/>
</dbReference>
<evidence type="ECO:0000313" key="14">
    <source>
        <dbReference type="Proteomes" id="UP000886752"/>
    </source>
</evidence>
<evidence type="ECO:0000256" key="6">
    <source>
        <dbReference type="ARBA" id="ARBA00022840"/>
    </source>
</evidence>
<evidence type="ECO:0000259" key="11">
    <source>
        <dbReference type="PROSITE" id="PS50893"/>
    </source>
</evidence>
<keyword evidence="4 10" id="KW-0812">Transmembrane</keyword>
<keyword evidence="7 10" id="KW-1133">Transmembrane helix</keyword>
<comment type="subcellular location">
    <subcellularLocation>
        <location evidence="1">Cell membrane</location>
        <topology evidence="1">Multi-pass membrane protein</topology>
    </subcellularLocation>
</comment>
<protein>
    <submittedName>
        <fullName evidence="13">ABC transporter ATP-binding protein/permease</fullName>
    </submittedName>
</protein>
<dbReference type="EMBL" id="DXHV01000051">
    <property type="protein sequence ID" value="HIW00467.1"/>
    <property type="molecule type" value="Genomic_DNA"/>
</dbReference>
<evidence type="ECO:0000259" key="12">
    <source>
        <dbReference type="PROSITE" id="PS50929"/>
    </source>
</evidence>
<comment type="caution">
    <text evidence="13">The sequence shown here is derived from an EMBL/GenBank/DDBJ whole genome shotgun (WGS) entry which is preliminary data.</text>
</comment>
<evidence type="ECO:0000256" key="3">
    <source>
        <dbReference type="ARBA" id="ARBA00022475"/>
    </source>
</evidence>
<evidence type="ECO:0000256" key="10">
    <source>
        <dbReference type="SAM" id="Phobius"/>
    </source>
</evidence>
<evidence type="ECO:0000256" key="2">
    <source>
        <dbReference type="ARBA" id="ARBA00022448"/>
    </source>
</evidence>
<dbReference type="PANTHER" id="PTHR24221:SF397">
    <property type="entry name" value="ABC TRANSPORTER, ATP-BINDING TRANSMEMBRANE PROTEIN"/>
    <property type="match status" value="1"/>
</dbReference>
<dbReference type="InterPro" id="IPR003593">
    <property type="entry name" value="AAA+_ATPase"/>
</dbReference>
<feature type="region of interest" description="Disordered" evidence="9">
    <location>
        <begin position="593"/>
        <end position="612"/>
    </location>
</feature>
<keyword evidence="3" id="KW-1003">Cell membrane</keyword>
<organism evidence="13 14">
    <name type="scientific">Candidatus Desulfovibrio intestinipullorum</name>
    <dbReference type="NCBI Taxonomy" id="2838536"/>
    <lineage>
        <taxon>Bacteria</taxon>
        <taxon>Pseudomonadati</taxon>
        <taxon>Thermodesulfobacteriota</taxon>
        <taxon>Desulfovibrionia</taxon>
        <taxon>Desulfovibrionales</taxon>
        <taxon>Desulfovibrionaceae</taxon>
        <taxon>Desulfovibrio</taxon>
    </lineage>
</organism>
<evidence type="ECO:0000256" key="5">
    <source>
        <dbReference type="ARBA" id="ARBA00022741"/>
    </source>
</evidence>
<feature type="transmembrane region" description="Helical" evidence="10">
    <location>
        <begin position="253"/>
        <end position="276"/>
    </location>
</feature>
<dbReference type="GO" id="GO:0016887">
    <property type="term" value="F:ATP hydrolysis activity"/>
    <property type="evidence" value="ECO:0007669"/>
    <property type="project" value="InterPro"/>
</dbReference>
<dbReference type="PROSITE" id="PS50929">
    <property type="entry name" value="ABC_TM1F"/>
    <property type="match status" value="1"/>
</dbReference>
<proteinExistence type="predicted"/>
<dbReference type="Pfam" id="PF00664">
    <property type="entry name" value="ABC_membrane"/>
    <property type="match status" value="1"/>
</dbReference>
<keyword evidence="8 10" id="KW-0472">Membrane</keyword>
<reference evidence="13" key="2">
    <citation type="submission" date="2021-04" db="EMBL/GenBank/DDBJ databases">
        <authorList>
            <person name="Gilroy R."/>
        </authorList>
    </citation>
    <scope>NUCLEOTIDE SEQUENCE</scope>
    <source>
        <strain evidence="13">ChiHecec2B26-446</strain>
    </source>
</reference>
<dbReference type="FunFam" id="3.40.50.300:FF:000221">
    <property type="entry name" value="Multidrug ABC transporter ATP-binding protein"/>
    <property type="match status" value="1"/>
</dbReference>
<keyword evidence="6 13" id="KW-0067">ATP-binding</keyword>
<feature type="transmembrane region" description="Helical" evidence="10">
    <location>
        <begin position="168"/>
        <end position="186"/>
    </location>
</feature>
<dbReference type="SMART" id="SM00382">
    <property type="entry name" value="AAA"/>
    <property type="match status" value="1"/>
</dbReference>
<dbReference type="InterPro" id="IPR027417">
    <property type="entry name" value="P-loop_NTPase"/>
</dbReference>
<feature type="domain" description="ABC transmembrane type-1" evidence="12">
    <location>
        <begin position="22"/>
        <end position="311"/>
    </location>
</feature>
<dbReference type="Proteomes" id="UP000886752">
    <property type="component" value="Unassembled WGS sequence"/>
</dbReference>
<dbReference type="PROSITE" id="PS00211">
    <property type="entry name" value="ABC_TRANSPORTER_1"/>
    <property type="match status" value="1"/>
</dbReference>
<dbReference type="PANTHER" id="PTHR24221">
    <property type="entry name" value="ATP-BINDING CASSETTE SUB-FAMILY B"/>
    <property type="match status" value="1"/>
</dbReference>